<feature type="signal peptide" evidence="6">
    <location>
        <begin position="1"/>
        <end position="22"/>
    </location>
</feature>
<sequence length="330" mass="35604">MKTALKAALVAVAALVGAAAFAETTLTTQTALPTRHALSQSYIRHFVEPLNEAGKGVVQINLLGGPEVTPADRAPQAMQRGVIDILHIPAAYVAGLVPQAQAMMLQNVGIEKLRAEGAVEAYDDIFGDRLNAHLLAWSETGPGSGYYLYTRKMPAMKDGVVDFTGQSLRTTGAYRPIQEALGATTVQIPSGDVPTGLERGVIDGFGWPTVGLKSIGLAEAVDYRIEPAFYNLANVVLISRDRWESLSQEARDLVTRVARDYETASVQEMIDRNREDIAAADEAGIEAVRMEGADAAKYLSIASEAMWSRVEEKVGADEVGRLRGLLYRTE</sequence>
<dbReference type="InterPro" id="IPR018389">
    <property type="entry name" value="DctP_fam"/>
</dbReference>
<protein>
    <submittedName>
        <fullName evidence="7">TRAP-type C4-dicarboxylate transport system, substrate-binding protein</fullName>
    </submittedName>
</protein>
<dbReference type="OrthoDB" id="6139617at2"/>
<dbReference type="EMBL" id="FNQM01000010">
    <property type="protein sequence ID" value="SEA73627.1"/>
    <property type="molecule type" value="Genomic_DNA"/>
</dbReference>
<evidence type="ECO:0000313" key="7">
    <source>
        <dbReference type="EMBL" id="SEA73627.1"/>
    </source>
</evidence>
<feature type="chain" id="PRO_5011524666" evidence="6">
    <location>
        <begin position="23"/>
        <end position="330"/>
    </location>
</feature>
<evidence type="ECO:0000313" key="8">
    <source>
        <dbReference type="Proteomes" id="UP000198703"/>
    </source>
</evidence>
<dbReference type="NCBIfam" id="NF037995">
    <property type="entry name" value="TRAP_S1"/>
    <property type="match status" value="1"/>
</dbReference>
<comment type="subcellular location">
    <subcellularLocation>
        <location evidence="1">Periplasm</location>
    </subcellularLocation>
</comment>
<keyword evidence="3" id="KW-0813">Transport</keyword>
<accession>A0A1H4DLZ9</accession>
<name>A0A1H4DLZ9_9RHOB</name>
<dbReference type="GO" id="GO:0055085">
    <property type="term" value="P:transmembrane transport"/>
    <property type="evidence" value="ECO:0007669"/>
    <property type="project" value="InterPro"/>
</dbReference>
<dbReference type="InterPro" id="IPR038404">
    <property type="entry name" value="TRAP_DctP_sf"/>
</dbReference>
<dbReference type="PANTHER" id="PTHR33376:SF7">
    <property type="entry name" value="C4-DICARBOXYLATE-BINDING PROTEIN DCTB"/>
    <property type="match status" value="1"/>
</dbReference>
<dbReference type="Pfam" id="PF03480">
    <property type="entry name" value="DctP"/>
    <property type="match status" value="1"/>
</dbReference>
<proteinExistence type="inferred from homology"/>
<dbReference type="PANTHER" id="PTHR33376">
    <property type="match status" value="1"/>
</dbReference>
<evidence type="ECO:0000256" key="4">
    <source>
        <dbReference type="ARBA" id="ARBA00022729"/>
    </source>
</evidence>
<evidence type="ECO:0000256" key="2">
    <source>
        <dbReference type="ARBA" id="ARBA00009023"/>
    </source>
</evidence>
<organism evidence="7 8">
    <name type="scientific">Rubrimonas cliftonensis</name>
    <dbReference type="NCBI Taxonomy" id="89524"/>
    <lineage>
        <taxon>Bacteria</taxon>
        <taxon>Pseudomonadati</taxon>
        <taxon>Pseudomonadota</taxon>
        <taxon>Alphaproteobacteria</taxon>
        <taxon>Rhodobacterales</taxon>
        <taxon>Paracoccaceae</taxon>
        <taxon>Rubrimonas</taxon>
    </lineage>
</organism>
<keyword evidence="4 6" id="KW-0732">Signal</keyword>
<gene>
    <name evidence="7" type="ORF">SAMN05444370_110115</name>
</gene>
<dbReference type="Gene3D" id="3.40.190.170">
    <property type="entry name" value="Bacterial extracellular solute-binding protein, family 7"/>
    <property type="match status" value="1"/>
</dbReference>
<reference evidence="7 8" key="1">
    <citation type="submission" date="2016-10" db="EMBL/GenBank/DDBJ databases">
        <authorList>
            <person name="de Groot N.N."/>
        </authorList>
    </citation>
    <scope>NUCLEOTIDE SEQUENCE [LARGE SCALE GENOMIC DNA]</scope>
    <source>
        <strain evidence="7 8">DSM 15345</strain>
    </source>
</reference>
<keyword evidence="8" id="KW-1185">Reference proteome</keyword>
<comment type="similarity">
    <text evidence="2">Belongs to the bacterial solute-binding protein 7 family.</text>
</comment>
<evidence type="ECO:0000256" key="6">
    <source>
        <dbReference type="SAM" id="SignalP"/>
    </source>
</evidence>
<evidence type="ECO:0000256" key="1">
    <source>
        <dbReference type="ARBA" id="ARBA00004418"/>
    </source>
</evidence>
<dbReference type="AlphaFoldDB" id="A0A1H4DLZ9"/>
<dbReference type="STRING" id="89524.SAMN05444370_110115"/>
<dbReference type="GO" id="GO:0042597">
    <property type="term" value="C:periplasmic space"/>
    <property type="evidence" value="ECO:0007669"/>
    <property type="project" value="UniProtKB-SubCell"/>
</dbReference>
<dbReference type="Proteomes" id="UP000198703">
    <property type="component" value="Unassembled WGS sequence"/>
</dbReference>
<keyword evidence="5" id="KW-0574">Periplasm</keyword>
<evidence type="ECO:0000256" key="3">
    <source>
        <dbReference type="ARBA" id="ARBA00022448"/>
    </source>
</evidence>
<evidence type="ECO:0000256" key="5">
    <source>
        <dbReference type="ARBA" id="ARBA00022764"/>
    </source>
</evidence>
<dbReference type="RefSeq" id="WP_093254683.1">
    <property type="nucleotide sequence ID" value="NZ_FNQM01000010.1"/>
</dbReference>